<dbReference type="STRING" id="1437610.BREU_1744"/>
<name>A0A087CTS6_9BIFI</name>
<sequence length="87" mass="9464">MDSPMRRYMTAAGLSCRDLAREMGTSKSSVAGKVNGSIPWQQSDLIWLAIHRNLSPGYVLGIDAYLTDGGWKPETRIPGPAGTRRGD</sequence>
<comment type="caution">
    <text evidence="1">The sequence shown here is derived from an EMBL/GenBank/DDBJ whole genome shotgun (WGS) entry which is preliminary data.</text>
</comment>
<protein>
    <recommendedName>
        <fullName evidence="3">Xre family transcriptional regulator</fullName>
    </recommendedName>
</protein>
<dbReference type="SUPFAM" id="SSF47413">
    <property type="entry name" value="lambda repressor-like DNA-binding domains"/>
    <property type="match status" value="1"/>
</dbReference>
<organism evidence="1 2">
    <name type="scientific">Bifidobacterium reuteri DSM 23975</name>
    <dbReference type="NCBI Taxonomy" id="1437610"/>
    <lineage>
        <taxon>Bacteria</taxon>
        <taxon>Bacillati</taxon>
        <taxon>Actinomycetota</taxon>
        <taxon>Actinomycetes</taxon>
        <taxon>Bifidobacteriales</taxon>
        <taxon>Bifidobacteriaceae</taxon>
        <taxon>Bifidobacterium</taxon>
    </lineage>
</organism>
<proteinExistence type="predicted"/>
<evidence type="ECO:0000313" key="2">
    <source>
        <dbReference type="Proteomes" id="UP000028984"/>
    </source>
</evidence>
<dbReference type="AlphaFoldDB" id="A0A087CTS6"/>
<reference evidence="1 2" key="1">
    <citation type="submission" date="2014-03" db="EMBL/GenBank/DDBJ databases">
        <title>Genomics of Bifidobacteria.</title>
        <authorList>
            <person name="Ventura M."/>
            <person name="Milani C."/>
            <person name="Lugli G.A."/>
        </authorList>
    </citation>
    <scope>NUCLEOTIDE SEQUENCE [LARGE SCALE GENOMIC DNA]</scope>
    <source>
        <strain evidence="1 2">DSM 23975</strain>
    </source>
</reference>
<dbReference type="OrthoDB" id="3233138at2"/>
<dbReference type="InterPro" id="IPR010982">
    <property type="entry name" value="Lambda_DNA-bd_dom_sf"/>
</dbReference>
<keyword evidence="2" id="KW-1185">Reference proteome</keyword>
<evidence type="ECO:0000313" key="1">
    <source>
        <dbReference type="EMBL" id="KFI86676.1"/>
    </source>
</evidence>
<dbReference type="Proteomes" id="UP000028984">
    <property type="component" value="Unassembled WGS sequence"/>
</dbReference>
<dbReference type="eggNOG" id="ENOG5031N90">
    <property type="taxonomic scope" value="Bacteria"/>
</dbReference>
<dbReference type="EMBL" id="JGZK01000004">
    <property type="protein sequence ID" value="KFI86676.1"/>
    <property type="molecule type" value="Genomic_DNA"/>
</dbReference>
<gene>
    <name evidence="1" type="ORF">BREU_1744</name>
</gene>
<evidence type="ECO:0008006" key="3">
    <source>
        <dbReference type="Google" id="ProtNLM"/>
    </source>
</evidence>
<accession>A0A087CTS6</accession>
<dbReference type="GO" id="GO:0003677">
    <property type="term" value="F:DNA binding"/>
    <property type="evidence" value="ECO:0007669"/>
    <property type="project" value="InterPro"/>
</dbReference>